<evidence type="ECO:0000256" key="4">
    <source>
        <dbReference type="ARBA" id="ARBA00022676"/>
    </source>
</evidence>
<keyword evidence="6 9" id="KW-0812">Transmembrane</keyword>
<comment type="pathway">
    <text evidence="2">Lipid metabolism; sphingolipid metabolism.</text>
</comment>
<keyword evidence="8 9" id="KW-0472">Membrane</keyword>
<protein>
    <submittedName>
        <fullName evidence="10">Glycosyltransferase</fullName>
    </submittedName>
</protein>
<dbReference type="PANTHER" id="PTHR12726">
    <property type="entry name" value="CERAMIDE GLUCOSYLTRANSFERASE"/>
    <property type="match status" value="1"/>
</dbReference>
<reference evidence="10 11" key="1">
    <citation type="submission" date="2020-01" db="EMBL/GenBank/DDBJ databases">
        <authorList>
            <person name="Lee S.D."/>
        </authorList>
    </citation>
    <scope>NUCLEOTIDE SEQUENCE [LARGE SCALE GENOMIC DNA]</scope>
    <source>
        <strain evidence="10 11">Lac-M11</strain>
    </source>
</reference>
<evidence type="ECO:0000256" key="5">
    <source>
        <dbReference type="ARBA" id="ARBA00022679"/>
    </source>
</evidence>
<reference evidence="10 11" key="2">
    <citation type="submission" date="2020-03" db="EMBL/GenBank/DDBJ databases">
        <title>Rahnella aceri sp. nov., isoated from traditional Jeju Makgeolli.</title>
        <authorList>
            <person name="Kim I.S."/>
            <person name="Jeon D."/>
        </authorList>
    </citation>
    <scope>NUCLEOTIDE SEQUENCE [LARGE SCALE GENOMIC DNA]</scope>
    <source>
        <strain evidence="10 11">Lac-M11</strain>
    </source>
</reference>
<keyword evidence="11" id="KW-1185">Reference proteome</keyword>
<dbReference type="SUPFAM" id="SSF53448">
    <property type="entry name" value="Nucleotide-diphospho-sugar transferases"/>
    <property type="match status" value="1"/>
</dbReference>
<organism evidence="10 11">
    <name type="scientific">Rahnella contaminans</name>
    <dbReference type="NCBI Taxonomy" id="2703882"/>
    <lineage>
        <taxon>Bacteria</taxon>
        <taxon>Pseudomonadati</taxon>
        <taxon>Pseudomonadota</taxon>
        <taxon>Gammaproteobacteria</taxon>
        <taxon>Enterobacterales</taxon>
        <taxon>Yersiniaceae</taxon>
        <taxon>Rahnella</taxon>
    </lineage>
</organism>
<evidence type="ECO:0000313" key="11">
    <source>
        <dbReference type="Proteomes" id="UP000476696"/>
    </source>
</evidence>
<comment type="pathway">
    <text evidence="3">Sphingolipid metabolism.</text>
</comment>
<dbReference type="InterPro" id="IPR029044">
    <property type="entry name" value="Nucleotide-diphossugar_trans"/>
</dbReference>
<keyword evidence="5 10" id="KW-0808">Transferase</keyword>
<dbReference type="GO" id="GO:0008120">
    <property type="term" value="F:ceramide glucosyltransferase activity"/>
    <property type="evidence" value="ECO:0007669"/>
    <property type="project" value="TreeGrafter"/>
</dbReference>
<dbReference type="EMBL" id="JAADJS010000001">
    <property type="protein sequence ID" value="NGX86248.1"/>
    <property type="molecule type" value="Genomic_DNA"/>
</dbReference>
<gene>
    <name evidence="10" type="ORF">GW579_03995</name>
</gene>
<evidence type="ECO:0000313" key="10">
    <source>
        <dbReference type="EMBL" id="NGX86248.1"/>
    </source>
</evidence>
<dbReference type="GO" id="GO:0016020">
    <property type="term" value="C:membrane"/>
    <property type="evidence" value="ECO:0007669"/>
    <property type="project" value="UniProtKB-SubCell"/>
</dbReference>
<name>A0A6M2AZC2_9GAMM</name>
<feature type="transmembrane region" description="Helical" evidence="9">
    <location>
        <begin position="6"/>
        <end position="28"/>
    </location>
</feature>
<evidence type="ECO:0000256" key="9">
    <source>
        <dbReference type="SAM" id="Phobius"/>
    </source>
</evidence>
<evidence type="ECO:0000256" key="3">
    <source>
        <dbReference type="ARBA" id="ARBA00004991"/>
    </source>
</evidence>
<dbReference type="PANTHER" id="PTHR12726:SF0">
    <property type="entry name" value="CERAMIDE GLUCOSYLTRANSFERASE"/>
    <property type="match status" value="1"/>
</dbReference>
<proteinExistence type="predicted"/>
<feature type="transmembrane region" description="Helical" evidence="9">
    <location>
        <begin position="307"/>
        <end position="325"/>
    </location>
</feature>
<feature type="transmembrane region" description="Helical" evidence="9">
    <location>
        <begin position="277"/>
        <end position="301"/>
    </location>
</feature>
<keyword evidence="7 9" id="KW-1133">Transmembrane helix</keyword>
<dbReference type="Pfam" id="PF13506">
    <property type="entry name" value="Glyco_transf_21"/>
    <property type="match status" value="1"/>
</dbReference>
<evidence type="ECO:0000256" key="1">
    <source>
        <dbReference type="ARBA" id="ARBA00004141"/>
    </source>
</evidence>
<dbReference type="RefSeq" id="WP_165057700.1">
    <property type="nucleotide sequence ID" value="NZ_JAADJS010000001.1"/>
</dbReference>
<comment type="subcellular location">
    <subcellularLocation>
        <location evidence="1">Membrane</location>
        <topology evidence="1">Multi-pass membrane protein</topology>
    </subcellularLocation>
</comment>
<dbReference type="GO" id="GO:0006679">
    <property type="term" value="P:glucosylceramide biosynthetic process"/>
    <property type="evidence" value="ECO:0007669"/>
    <property type="project" value="TreeGrafter"/>
</dbReference>
<comment type="caution">
    <text evidence="10">The sequence shown here is derived from an EMBL/GenBank/DDBJ whole genome shotgun (WGS) entry which is preliminary data.</text>
</comment>
<sequence length="399" mass="44133">MALSTALTATFGGFLITLQFTSLAIAYWRMRRGVRRDETRETSEFIALVRPLCGLNAFEEETLRSSFHQDYPGYEIVFCVASRFDPVIPLVEKLIAEYPHQRARLLTGDDKISANPKVNNLNKAWENTTAGIVAMADSNLLLPPDYLRSLVNTFDAKTGMVSSPATGICPENIWGAVEAAMLNTHQARWQYLSDFLGNGFAQGKTLCWRREVLDNGGGMAALGSEMAEDVASTKLVRRAGLKVRLPAQPFAQPVGHRTLDAVWSRQLRWARIRRAGFFWLFVPEIIMGFLPALAAVTWLTAAGDLPLFAPPALFVLWFGGEWALAKALGWPHQLRDILAMCLRDIMMPALWLGCWAGRGFTWRGNPSGEKRLAGGTKLTGKIKLSGKKQPVPVSQSPGK</sequence>
<dbReference type="Proteomes" id="UP000476696">
    <property type="component" value="Unassembled WGS sequence"/>
</dbReference>
<evidence type="ECO:0000256" key="7">
    <source>
        <dbReference type="ARBA" id="ARBA00022989"/>
    </source>
</evidence>
<dbReference type="CDD" id="cd02520">
    <property type="entry name" value="Glucosylceramide_synthase"/>
    <property type="match status" value="1"/>
</dbReference>
<keyword evidence="4" id="KW-0328">Glycosyltransferase</keyword>
<dbReference type="AlphaFoldDB" id="A0A6M2AZC2"/>
<dbReference type="Gene3D" id="3.90.550.10">
    <property type="entry name" value="Spore Coat Polysaccharide Biosynthesis Protein SpsA, Chain A"/>
    <property type="match status" value="1"/>
</dbReference>
<evidence type="ECO:0000256" key="2">
    <source>
        <dbReference type="ARBA" id="ARBA00004760"/>
    </source>
</evidence>
<evidence type="ECO:0000256" key="8">
    <source>
        <dbReference type="ARBA" id="ARBA00023136"/>
    </source>
</evidence>
<evidence type="ECO:0000256" key="6">
    <source>
        <dbReference type="ARBA" id="ARBA00022692"/>
    </source>
</evidence>
<dbReference type="InterPro" id="IPR025993">
    <property type="entry name" value="Ceramide_glucosylTrfase"/>
</dbReference>
<accession>A0A6M2AZC2</accession>